<dbReference type="Pfam" id="PF00699">
    <property type="entry name" value="Urease_beta"/>
    <property type="match status" value="1"/>
</dbReference>
<dbReference type="STRING" id="29529.SAMN04488122_3859"/>
<evidence type="ECO:0000313" key="5">
    <source>
        <dbReference type="Proteomes" id="UP000199310"/>
    </source>
</evidence>
<evidence type="ECO:0000313" key="4">
    <source>
        <dbReference type="EMBL" id="SEW50518.1"/>
    </source>
</evidence>
<keyword evidence="3" id="KW-0963">Cytoplasm</keyword>
<name>A0A1I0S5X9_9BACT</name>
<dbReference type="Gene3D" id="2.10.150.10">
    <property type="entry name" value="Urease, beta subunit"/>
    <property type="match status" value="1"/>
</dbReference>
<evidence type="ECO:0000256" key="1">
    <source>
        <dbReference type="ARBA" id="ARBA00022801"/>
    </source>
</evidence>
<comment type="subunit">
    <text evidence="3">Heterotrimer of UreA (gamma), UreB (beta) and UreC (alpha) subunits. Three heterotrimers associate to form the active enzyme.</text>
</comment>
<dbReference type="GO" id="GO:0009039">
    <property type="term" value="F:urease activity"/>
    <property type="evidence" value="ECO:0007669"/>
    <property type="project" value="UniProtKB-UniRule"/>
</dbReference>
<dbReference type="AlphaFoldDB" id="A0A1I0S5X9"/>
<gene>
    <name evidence="3" type="primary">ureB</name>
    <name evidence="4" type="ORF">SAMN04488122_3859</name>
</gene>
<reference evidence="5" key="1">
    <citation type="submission" date="2016-10" db="EMBL/GenBank/DDBJ databases">
        <authorList>
            <person name="Varghese N."/>
            <person name="Submissions S."/>
        </authorList>
    </citation>
    <scope>NUCLEOTIDE SEQUENCE [LARGE SCALE GENOMIC DNA]</scope>
    <source>
        <strain evidence="5">DSM 3695</strain>
    </source>
</reference>
<dbReference type="FunFam" id="2.10.150.10:FF:000001">
    <property type="entry name" value="Urease subunit beta"/>
    <property type="match status" value="1"/>
</dbReference>
<keyword evidence="1 3" id="KW-0378">Hydrolase</keyword>
<evidence type="ECO:0000256" key="2">
    <source>
        <dbReference type="ARBA" id="ARBA00047778"/>
    </source>
</evidence>
<dbReference type="NCBIfam" id="TIGR00192">
    <property type="entry name" value="urease_beta"/>
    <property type="match status" value="1"/>
</dbReference>
<proteinExistence type="inferred from homology"/>
<dbReference type="PANTHER" id="PTHR33569:SF1">
    <property type="entry name" value="UREASE"/>
    <property type="match status" value="1"/>
</dbReference>
<keyword evidence="5" id="KW-1185">Reference proteome</keyword>
<sequence length="127" mass="13760">MITVIPGEYFLKKEDIIANAGRKTVRISVVNTGDRPVQIGSHCHFFEVNRMMSFPREAAFGMRLNIPSGNAVRFEPGEAKEVELVALGGAQRVIGINNLVNGDINDPAVKAAAIAKAASLHFKSEQL</sequence>
<comment type="subcellular location">
    <subcellularLocation>
        <location evidence="3">Cytoplasm</location>
    </subcellularLocation>
</comment>
<dbReference type="InterPro" id="IPR050069">
    <property type="entry name" value="Urease_subunit"/>
</dbReference>
<protein>
    <recommendedName>
        <fullName evidence="3">Urease subunit beta</fullName>
        <ecNumber evidence="3">3.5.1.5</ecNumber>
    </recommendedName>
    <alternativeName>
        <fullName evidence="3">Urea amidohydrolase subunit beta</fullName>
    </alternativeName>
</protein>
<dbReference type="CDD" id="cd00407">
    <property type="entry name" value="Urease_beta"/>
    <property type="match status" value="1"/>
</dbReference>
<dbReference type="HAMAP" id="MF_01954">
    <property type="entry name" value="Urease_beta"/>
    <property type="match status" value="1"/>
</dbReference>
<dbReference type="Proteomes" id="UP000199310">
    <property type="component" value="Unassembled WGS sequence"/>
</dbReference>
<dbReference type="InterPro" id="IPR002019">
    <property type="entry name" value="Urease_beta-like"/>
</dbReference>
<dbReference type="GO" id="GO:0035550">
    <property type="term" value="C:urease complex"/>
    <property type="evidence" value="ECO:0007669"/>
    <property type="project" value="InterPro"/>
</dbReference>
<dbReference type="GO" id="GO:0043419">
    <property type="term" value="P:urea catabolic process"/>
    <property type="evidence" value="ECO:0007669"/>
    <property type="project" value="UniProtKB-UniRule"/>
</dbReference>
<dbReference type="UniPathway" id="UPA00258">
    <property type="reaction ID" value="UER00370"/>
</dbReference>
<accession>A0A1I0S5X9</accession>
<evidence type="ECO:0000256" key="3">
    <source>
        <dbReference type="HAMAP-Rule" id="MF_01954"/>
    </source>
</evidence>
<dbReference type="SUPFAM" id="SSF51278">
    <property type="entry name" value="Urease, beta-subunit"/>
    <property type="match status" value="1"/>
</dbReference>
<dbReference type="EMBL" id="FOJG01000002">
    <property type="protein sequence ID" value="SEW50518.1"/>
    <property type="molecule type" value="Genomic_DNA"/>
</dbReference>
<organism evidence="4 5">
    <name type="scientific">Chitinophaga arvensicola</name>
    <dbReference type="NCBI Taxonomy" id="29529"/>
    <lineage>
        <taxon>Bacteria</taxon>
        <taxon>Pseudomonadati</taxon>
        <taxon>Bacteroidota</taxon>
        <taxon>Chitinophagia</taxon>
        <taxon>Chitinophagales</taxon>
        <taxon>Chitinophagaceae</taxon>
        <taxon>Chitinophaga</taxon>
    </lineage>
</organism>
<comment type="catalytic activity">
    <reaction evidence="2 3">
        <text>urea + 2 H2O + H(+) = hydrogencarbonate + 2 NH4(+)</text>
        <dbReference type="Rhea" id="RHEA:20557"/>
        <dbReference type="ChEBI" id="CHEBI:15377"/>
        <dbReference type="ChEBI" id="CHEBI:15378"/>
        <dbReference type="ChEBI" id="CHEBI:16199"/>
        <dbReference type="ChEBI" id="CHEBI:17544"/>
        <dbReference type="ChEBI" id="CHEBI:28938"/>
        <dbReference type="EC" id="3.5.1.5"/>
    </reaction>
</comment>
<comment type="similarity">
    <text evidence="3">Belongs to the urease beta subunit family.</text>
</comment>
<dbReference type="EC" id="3.5.1.5" evidence="3"/>
<dbReference type="PANTHER" id="PTHR33569">
    <property type="entry name" value="UREASE"/>
    <property type="match status" value="1"/>
</dbReference>
<comment type="pathway">
    <text evidence="3">Nitrogen metabolism; urea degradation; CO(2) and NH(3) from urea (urease route): step 1/1.</text>
</comment>
<dbReference type="NCBIfam" id="NF009682">
    <property type="entry name" value="PRK13203.1"/>
    <property type="match status" value="1"/>
</dbReference>
<dbReference type="InterPro" id="IPR036461">
    <property type="entry name" value="Urease_betasu_sf"/>
</dbReference>